<name>A0AAP0PVL0_9MAGN</name>
<reference evidence="1 2" key="1">
    <citation type="submission" date="2024-01" db="EMBL/GenBank/DDBJ databases">
        <title>Genome assemblies of Stephania.</title>
        <authorList>
            <person name="Yang L."/>
        </authorList>
    </citation>
    <scope>NUCLEOTIDE SEQUENCE [LARGE SCALE GENOMIC DNA]</scope>
    <source>
        <strain evidence="1">JXDWG</strain>
        <tissue evidence="1">Leaf</tissue>
    </source>
</reference>
<evidence type="ECO:0000313" key="1">
    <source>
        <dbReference type="EMBL" id="KAK9158048.1"/>
    </source>
</evidence>
<dbReference type="Proteomes" id="UP001419268">
    <property type="component" value="Unassembled WGS sequence"/>
</dbReference>
<dbReference type="AlphaFoldDB" id="A0AAP0PVL0"/>
<organism evidence="1 2">
    <name type="scientific">Stephania cephalantha</name>
    <dbReference type="NCBI Taxonomy" id="152367"/>
    <lineage>
        <taxon>Eukaryota</taxon>
        <taxon>Viridiplantae</taxon>
        <taxon>Streptophyta</taxon>
        <taxon>Embryophyta</taxon>
        <taxon>Tracheophyta</taxon>
        <taxon>Spermatophyta</taxon>
        <taxon>Magnoliopsida</taxon>
        <taxon>Ranunculales</taxon>
        <taxon>Menispermaceae</taxon>
        <taxon>Menispermoideae</taxon>
        <taxon>Cissampelideae</taxon>
        <taxon>Stephania</taxon>
    </lineage>
</organism>
<gene>
    <name evidence="1" type="ORF">Scep_004622</name>
</gene>
<proteinExistence type="predicted"/>
<accession>A0AAP0PVL0</accession>
<sequence>MMFFTTSASHECPSMVNNKLIFWPSRSTIRSDLTFGFALSSNQASMKIWMRLPSPTRYLHPSRSFDNEEKILL</sequence>
<comment type="caution">
    <text evidence="1">The sequence shown here is derived from an EMBL/GenBank/DDBJ whole genome shotgun (WGS) entry which is preliminary data.</text>
</comment>
<protein>
    <submittedName>
        <fullName evidence="1">Uncharacterized protein</fullName>
    </submittedName>
</protein>
<evidence type="ECO:0000313" key="2">
    <source>
        <dbReference type="Proteomes" id="UP001419268"/>
    </source>
</evidence>
<keyword evidence="2" id="KW-1185">Reference proteome</keyword>
<dbReference type="EMBL" id="JBBNAG010000002">
    <property type="protein sequence ID" value="KAK9158048.1"/>
    <property type="molecule type" value="Genomic_DNA"/>
</dbReference>